<dbReference type="EMBL" id="BAAARY010000028">
    <property type="protein sequence ID" value="GAA2531752.1"/>
    <property type="molecule type" value="Genomic_DNA"/>
</dbReference>
<dbReference type="RefSeq" id="WP_344174320.1">
    <property type="nucleotide sequence ID" value="NZ_BAAARY010000028.1"/>
</dbReference>
<sequence length="152" mass="16772">MSIRDTFTDVAAILHPIPQPKQGEEHDDGFLALRDLVAESQENALENLRIGWEHAEQDPLISALAQARRAKELAEQEIRELLAYGREFVQPRPYTLSDLAAATGMSISGVRTAYGHRDVAQVADATGAKPREWRAPDPDADADAETRNEDLA</sequence>
<evidence type="ECO:0000256" key="1">
    <source>
        <dbReference type="SAM" id="MobiDB-lite"/>
    </source>
</evidence>
<reference evidence="2 3" key="1">
    <citation type="journal article" date="2019" name="Int. J. Syst. Evol. Microbiol.">
        <title>The Global Catalogue of Microorganisms (GCM) 10K type strain sequencing project: providing services to taxonomists for standard genome sequencing and annotation.</title>
        <authorList>
            <consortium name="The Broad Institute Genomics Platform"/>
            <consortium name="The Broad Institute Genome Sequencing Center for Infectious Disease"/>
            <person name="Wu L."/>
            <person name="Ma J."/>
        </authorList>
    </citation>
    <scope>NUCLEOTIDE SEQUENCE [LARGE SCALE GENOMIC DNA]</scope>
    <source>
        <strain evidence="2 3">JCM 3367</strain>
    </source>
</reference>
<feature type="region of interest" description="Disordered" evidence="1">
    <location>
        <begin position="124"/>
        <end position="152"/>
    </location>
</feature>
<protein>
    <submittedName>
        <fullName evidence="2">Uncharacterized protein</fullName>
    </submittedName>
</protein>
<name>A0ABN3NS23_9ACTN</name>
<evidence type="ECO:0000313" key="2">
    <source>
        <dbReference type="EMBL" id="GAA2531752.1"/>
    </source>
</evidence>
<accession>A0ABN3NS23</accession>
<gene>
    <name evidence="2" type="ORF">GCM10010201_34070</name>
</gene>
<organism evidence="2 3">
    <name type="scientific">Pilimelia columellifera subsp. columellifera</name>
    <dbReference type="NCBI Taxonomy" id="706583"/>
    <lineage>
        <taxon>Bacteria</taxon>
        <taxon>Bacillati</taxon>
        <taxon>Actinomycetota</taxon>
        <taxon>Actinomycetes</taxon>
        <taxon>Micromonosporales</taxon>
        <taxon>Micromonosporaceae</taxon>
        <taxon>Pilimelia</taxon>
    </lineage>
</organism>
<comment type="caution">
    <text evidence="2">The sequence shown here is derived from an EMBL/GenBank/DDBJ whole genome shotgun (WGS) entry which is preliminary data.</text>
</comment>
<dbReference type="Proteomes" id="UP001499978">
    <property type="component" value="Unassembled WGS sequence"/>
</dbReference>
<proteinExistence type="predicted"/>
<keyword evidence="3" id="KW-1185">Reference proteome</keyword>
<evidence type="ECO:0000313" key="3">
    <source>
        <dbReference type="Proteomes" id="UP001499978"/>
    </source>
</evidence>